<dbReference type="InterPro" id="IPR039204">
    <property type="entry name" value="MRS2-like"/>
</dbReference>
<sequence length="302" mass="34587">MAALRDSFLPHGLPDPISYNFARFDPIGHRSSLIQVFDSLNGKKRGQASRSWIRIDDNGNSMIWTLKSVMQCESELCKRLQLSNHQNDDLPFKFRVLELALELTCMSIDVQVKEQELKIYPILDELASSISTSNLELVRRFKGHLLALTRRVQKVCNEIEHLIEDDGDMAEMYLIEKKETIEPYSSTDQYFQSITSESRVMSKYVLVSPVDSFTGANKLARNFSNLMTLPSVIGYNIEKLEMLHEAYFVSIDNTLSKILSLKECIDDTKDFINIKLENFQNWLIQFELLLAAATLVLLCSLS</sequence>
<dbReference type="Pfam" id="PF22099">
    <property type="entry name" value="MRS2-like"/>
    <property type="match status" value="1"/>
</dbReference>
<dbReference type="EMBL" id="JACGCM010001441">
    <property type="protein sequence ID" value="KAF6155058.1"/>
    <property type="molecule type" value="Genomic_DNA"/>
</dbReference>
<proteinExistence type="inferred from homology"/>
<dbReference type="GO" id="GO:0015095">
    <property type="term" value="F:magnesium ion transmembrane transporter activity"/>
    <property type="evidence" value="ECO:0007669"/>
    <property type="project" value="TreeGrafter"/>
</dbReference>
<evidence type="ECO:0000256" key="1">
    <source>
        <dbReference type="ARBA" id="ARBA00007535"/>
    </source>
</evidence>
<evidence type="ECO:0008006" key="4">
    <source>
        <dbReference type="Google" id="ProtNLM"/>
    </source>
</evidence>
<accession>A0A7J7MK01</accession>
<dbReference type="OrthoDB" id="10251508at2759"/>
<dbReference type="Proteomes" id="UP000541444">
    <property type="component" value="Unassembled WGS sequence"/>
</dbReference>
<dbReference type="PANTHER" id="PTHR13890">
    <property type="entry name" value="RNA SPLICING PROTEIN MRS2, MITOCHONDRIAL"/>
    <property type="match status" value="1"/>
</dbReference>
<dbReference type="PANTHER" id="PTHR13890:SF39">
    <property type="entry name" value="MAGNESIUM TRANSPORTER MRS2-5"/>
    <property type="match status" value="1"/>
</dbReference>
<gene>
    <name evidence="2" type="ORF">GIB67_035805</name>
</gene>
<comment type="caution">
    <text evidence="2">The sequence shown here is derived from an EMBL/GenBank/DDBJ whole genome shotgun (WGS) entry which is preliminary data.</text>
</comment>
<name>A0A7J7MK01_9MAGN</name>
<dbReference type="Gene3D" id="1.20.58.340">
    <property type="entry name" value="Magnesium transport protein CorA, transmembrane region"/>
    <property type="match status" value="1"/>
</dbReference>
<evidence type="ECO:0000313" key="3">
    <source>
        <dbReference type="Proteomes" id="UP000541444"/>
    </source>
</evidence>
<reference evidence="2 3" key="1">
    <citation type="journal article" date="2020" name="IScience">
        <title>Genome Sequencing of the Endangered Kingdonia uniflora (Circaeasteraceae, Ranunculales) Reveals Potential Mechanisms of Evolutionary Specialization.</title>
        <authorList>
            <person name="Sun Y."/>
            <person name="Deng T."/>
            <person name="Zhang A."/>
            <person name="Moore M.J."/>
            <person name="Landis J.B."/>
            <person name="Lin N."/>
            <person name="Zhang H."/>
            <person name="Zhang X."/>
            <person name="Huang J."/>
            <person name="Zhang X."/>
            <person name="Sun H."/>
            <person name="Wang H."/>
        </authorList>
    </citation>
    <scope>NUCLEOTIDE SEQUENCE [LARGE SCALE GENOMIC DNA]</scope>
    <source>
        <strain evidence="2">TB1705</strain>
        <tissue evidence="2">Leaf</tissue>
    </source>
</reference>
<comment type="similarity">
    <text evidence="1">Belongs to the CorA metal ion transporter (MIT) (TC 1.A.35.5) family.</text>
</comment>
<evidence type="ECO:0000313" key="2">
    <source>
        <dbReference type="EMBL" id="KAF6155058.1"/>
    </source>
</evidence>
<organism evidence="2 3">
    <name type="scientific">Kingdonia uniflora</name>
    <dbReference type="NCBI Taxonomy" id="39325"/>
    <lineage>
        <taxon>Eukaryota</taxon>
        <taxon>Viridiplantae</taxon>
        <taxon>Streptophyta</taxon>
        <taxon>Embryophyta</taxon>
        <taxon>Tracheophyta</taxon>
        <taxon>Spermatophyta</taxon>
        <taxon>Magnoliopsida</taxon>
        <taxon>Ranunculales</taxon>
        <taxon>Circaeasteraceae</taxon>
        <taxon>Kingdonia</taxon>
    </lineage>
</organism>
<protein>
    <recommendedName>
        <fullName evidence="4">Magnesium transporter</fullName>
    </recommendedName>
</protein>
<dbReference type="AlphaFoldDB" id="A0A7J7MK01"/>
<keyword evidence="3" id="KW-1185">Reference proteome</keyword>